<dbReference type="EMBL" id="CP095075">
    <property type="protein sequence ID" value="UOR13944.1"/>
    <property type="molecule type" value="Genomic_DNA"/>
</dbReference>
<dbReference type="InterPro" id="IPR009045">
    <property type="entry name" value="Zn_M74/Hedgehog-like"/>
</dbReference>
<dbReference type="Pfam" id="PF13539">
    <property type="entry name" value="Peptidase_M15_4"/>
    <property type="match status" value="1"/>
</dbReference>
<dbReference type="Proteomes" id="UP000830326">
    <property type="component" value="Chromosome"/>
</dbReference>
<dbReference type="CDD" id="cd14845">
    <property type="entry name" value="L-Ala-D-Glu_peptidase_like"/>
    <property type="match status" value="1"/>
</dbReference>
<gene>
    <name evidence="2" type="ORF">MUO15_08260</name>
</gene>
<dbReference type="RefSeq" id="WP_245035914.1">
    <property type="nucleotide sequence ID" value="NZ_CP095075.1"/>
</dbReference>
<dbReference type="PANTHER" id="PTHR34385">
    <property type="entry name" value="D-ALANYL-D-ALANINE CARBOXYPEPTIDASE"/>
    <property type="match status" value="1"/>
</dbReference>
<reference evidence="2" key="1">
    <citation type="submission" date="2022-04" db="EMBL/GenBank/DDBJ databases">
        <title>Halobacillus sp. isolated from saltern.</title>
        <authorList>
            <person name="Won M."/>
            <person name="Lee C.-M."/>
            <person name="Woen H.-Y."/>
            <person name="Kwon S.-W."/>
        </authorList>
    </citation>
    <scope>NUCLEOTIDE SEQUENCE</scope>
    <source>
        <strain evidence="2">SSHM10-5</strain>
    </source>
</reference>
<organism evidence="2 3">
    <name type="scientific">Halobacillus amylolyticus</name>
    <dbReference type="NCBI Taxonomy" id="2932259"/>
    <lineage>
        <taxon>Bacteria</taxon>
        <taxon>Bacillati</taxon>
        <taxon>Bacillota</taxon>
        <taxon>Bacilli</taxon>
        <taxon>Bacillales</taxon>
        <taxon>Bacillaceae</taxon>
        <taxon>Halobacillus</taxon>
    </lineage>
</organism>
<sequence length="174" mass="19869">MISLIYTLIELQERNSHIYYVEDKSQTSELHPAVEQGKEHLVEQASERGIDVVITDGVRTKEEQERLYEQGRSTEGDIVTYASGGESYHNYGLAIDFALQLDDGNVVWDLTRDDNSNGQADWMEVAEIAKNLGFTWGGDWQSFKDYPHLQMDFGLSIRELQRGKRPKPEALAEE</sequence>
<protein>
    <submittedName>
        <fullName evidence="2">M15 family metallopeptidase</fullName>
    </submittedName>
</protein>
<dbReference type="SUPFAM" id="SSF55166">
    <property type="entry name" value="Hedgehog/DD-peptidase"/>
    <property type="match status" value="1"/>
</dbReference>
<dbReference type="InterPro" id="IPR039561">
    <property type="entry name" value="Peptidase_M15C"/>
</dbReference>
<feature type="domain" description="Peptidase M15C" evidence="1">
    <location>
        <begin position="84"/>
        <end position="151"/>
    </location>
</feature>
<dbReference type="PANTHER" id="PTHR34385:SF1">
    <property type="entry name" value="PEPTIDOGLYCAN L-ALANYL-D-GLUTAMATE ENDOPEPTIDASE CWLK"/>
    <property type="match status" value="1"/>
</dbReference>
<evidence type="ECO:0000313" key="3">
    <source>
        <dbReference type="Proteomes" id="UP000830326"/>
    </source>
</evidence>
<evidence type="ECO:0000259" key="1">
    <source>
        <dbReference type="Pfam" id="PF13539"/>
    </source>
</evidence>
<dbReference type="InterPro" id="IPR052179">
    <property type="entry name" value="DD-CPase-like"/>
</dbReference>
<keyword evidence="3" id="KW-1185">Reference proteome</keyword>
<dbReference type="Gene3D" id="3.30.1380.10">
    <property type="match status" value="1"/>
</dbReference>
<name>A0ABY4HGD3_9BACI</name>
<accession>A0ABY4HGD3</accession>
<evidence type="ECO:0000313" key="2">
    <source>
        <dbReference type="EMBL" id="UOR13944.1"/>
    </source>
</evidence>
<proteinExistence type="predicted"/>